<feature type="transmembrane region" description="Helical" evidence="1">
    <location>
        <begin position="25"/>
        <end position="42"/>
    </location>
</feature>
<dbReference type="InterPro" id="IPR011990">
    <property type="entry name" value="TPR-like_helical_dom_sf"/>
</dbReference>
<dbReference type="Proteomes" id="UP000663181">
    <property type="component" value="Chromosome"/>
</dbReference>
<feature type="domain" description="PgaA membrane beta barrel" evidence="2">
    <location>
        <begin position="424"/>
        <end position="699"/>
    </location>
</feature>
<sequence length="704" mass="77647">MSSCTADAGVRARVERPAEKRGLRLRRTAIALLVMFTLYGTVDTVCAQTTMQATTDAASLLAQARAARAAGKRVEALAYCQEVLARWPDNLDARQLNVALLSELGASARARELGAALPSQSLAERYGQIADYDAHQARWARGEPADAHHPYAEADKAAAAIEQLANDPAAPADIRLRARLDLLAVLDQDDRADEVLADYASLKQQGVSLPPYAEQAVADAMMQKHDARDAIPLYEDSIRRDPGPYDPSEVDPRIGLAYAYQEAGRSHDALSTIHQLADNEARWLHLRNVRGNTQNQPKVDADSNAAMIDMDEGLLKKGYEPLAAMSAEAPGNADLRRDLAMAELARGWPRRALQTLQIADTLDERDANADLDAAAAHQALYDYAAVESNLAQAQQEAGRSGRVQDALDAWDRTRGWQFDLTHDNGWGNSPDYGDRDEETQATLASPLIDDHWRVLALAQYATASLPEGPVVRERAGLGLEGYLHGLQFYLEALPSADRFVKRTDVAAGFNWAINDQWSWSTDWSSASNDVPLRAQYYGITGNSISTAVQWRASELTSARLALYHDRFSDGNLREGWLADVVQRLHTAPNLTLDGGVEIGGSHNSEDDRPYFNPRDDHSYAVTGALQNLLSQYEDRSWTERIDVAVGGYQELNYGTGLMVSARYGQIFQPQAGLRFGWGLSWHYQPYDGRHESRVVLDLTVHWGE</sequence>
<reference evidence="3 4" key="1">
    <citation type="submission" date="2020-10" db="EMBL/GenBank/DDBJ databases">
        <title>Phylogeny of dyella-like bacteria.</title>
        <authorList>
            <person name="Fu J."/>
        </authorList>
    </citation>
    <scope>NUCLEOTIDE SEQUENCE [LARGE SCALE GENOMIC DNA]</scope>
    <source>
        <strain evidence="3 4">DHOB09</strain>
    </source>
</reference>
<evidence type="ECO:0000313" key="3">
    <source>
        <dbReference type="EMBL" id="QRN54969.1"/>
    </source>
</evidence>
<proteinExistence type="predicted"/>
<dbReference type="EMBL" id="CP064030">
    <property type="protein sequence ID" value="QRN54969.1"/>
    <property type="molecule type" value="Genomic_DNA"/>
</dbReference>
<organism evidence="3 4">
    <name type="scientific">Dyella caseinilytica</name>
    <dbReference type="NCBI Taxonomy" id="1849581"/>
    <lineage>
        <taxon>Bacteria</taxon>
        <taxon>Pseudomonadati</taxon>
        <taxon>Pseudomonadota</taxon>
        <taxon>Gammaproteobacteria</taxon>
        <taxon>Lysobacterales</taxon>
        <taxon>Rhodanobacteraceae</taxon>
        <taxon>Dyella</taxon>
    </lineage>
</organism>
<evidence type="ECO:0000313" key="4">
    <source>
        <dbReference type="Proteomes" id="UP000663181"/>
    </source>
</evidence>
<gene>
    <name evidence="3" type="ORF">ISN74_06390</name>
</gene>
<accession>A0ABX7GYQ7</accession>
<keyword evidence="4" id="KW-1185">Reference proteome</keyword>
<keyword evidence="1" id="KW-0812">Transmembrane</keyword>
<name>A0ABX7GYQ7_9GAMM</name>
<dbReference type="Pfam" id="PF21197">
    <property type="entry name" value="PgaA_barrel"/>
    <property type="match status" value="1"/>
</dbReference>
<evidence type="ECO:0000256" key="1">
    <source>
        <dbReference type="SAM" id="Phobius"/>
    </source>
</evidence>
<dbReference type="Gene3D" id="1.25.40.10">
    <property type="entry name" value="Tetratricopeptide repeat domain"/>
    <property type="match status" value="1"/>
</dbReference>
<protein>
    <recommendedName>
        <fullName evidence="2">PgaA membrane beta barrel domain-containing protein</fullName>
    </recommendedName>
</protein>
<dbReference type="RefSeq" id="WP_188798470.1">
    <property type="nucleotide sequence ID" value="NZ_BMIZ01000001.1"/>
</dbReference>
<keyword evidence="1" id="KW-0472">Membrane</keyword>
<keyword evidence="1" id="KW-1133">Transmembrane helix</keyword>
<dbReference type="SUPFAM" id="SSF48452">
    <property type="entry name" value="TPR-like"/>
    <property type="match status" value="1"/>
</dbReference>
<dbReference type="InterPro" id="IPR049003">
    <property type="entry name" value="PgaA_barrel"/>
</dbReference>
<evidence type="ECO:0000259" key="2">
    <source>
        <dbReference type="Pfam" id="PF21197"/>
    </source>
</evidence>